<feature type="non-terminal residue" evidence="1">
    <location>
        <position position="1"/>
    </location>
</feature>
<reference evidence="1" key="1">
    <citation type="journal article" date="2019" name="Sci. Rep.">
        <title>Draft genome of Tanacetum cinerariifolium, the natural source of mosquito coil.</title>
        <authorList>
            <person name="Yamashiro T."/>
            <person name="Shiraishi A."/>
            <person name="Satake H."/>
            <person name="Nakayama K."/>
        </authorList>
    </citation>
    <scope>NUCLEOTIDE SEQUENCE</scope>
</reference>
<dbReference type="EMBL" id="BKCJ011860646">
    <property type="protein sequence ID" value="GFD59064.1"/>
    <property type="molecule type" value="Genomic_DNA"/>
</dbReference>
<dbReference type="AlphaFoldDB" id="A0A699XSQ7"/>
<gene>
    <name evidence="1" type="ORF">Tci_931033</name>
</gene>
<accession>A0A699XSQ7</accession>
<organism evidence="1">
    <name type="scientific">Tanacetum cinerariifolium</name>
    <name type="common">Dalmatian daisy</name>
    <name type="synonym">Chrysanthemum cinerariifolium</name>
    <dbReference type="NCBI Taxonomy" id="118510"/>
    <lineage>
        <taxon>Eukaryota</taxon>
        <taxon>Viridiplantae</taxon>
        <taxon>Streptophyta</taxon>
        <taxon>Embryophyta</taxon>
        <taxon>Tracheophyta</taxon>
        <taxon>Spermatophyta</taxon>
        <taxon>Magnoliopsida</taxon>
        <taxon>eudicotyledons</taxon>
        <taxon>Gunneridae</taxon>
        <taxon>Pentapetalae</taxon>
        <taxon>asterids</taxon>
        <taxon>campanulids</taxon>
        <taxon>Asterales</taxon>
        <taxon>Asteraceae</taxon>
        <taxon>Asteroideae</taxon>
        <taxon>Anthemideae</taxon>
        <taxon>Anthemidinae</taxon>
        <taxon>Tanacetum</taxon>
    </lineage>
</organism>
<protein>
    <submittedName>
        <fullName evidence="1">Uncharacterized protein</fullName>
    </submittedName>
</protein>
<sequence>RALLAPRAAAARCPRATDAALRAIWGVLAGVLPQRGGAAALPRRFQPLPDSALPP</sequence>
<name>A0A699XSQ7_TANCI</name>
<proteinExistence type="predicted"/>
<evidence type="ECO:0000313" key="1">
    <source>
        <dbReference type="EMBL" id="GFD59064.1"/>
    </source>
</evidence>
<comment type="caution">
    <text evidence="1">The sequence shown here is derived from an EMBL/GenBank/DDBJ whole genome shotgun (WGS) entry which is preliminary data.</text>
</comment>